<accession>A0A6J4RK48</accession>
<dbReference type="EMBL" id="CADCVF010000081">
    <property type="protein sequence ID" value="CAA9471460.1"/>
    <property type="molecule type" value="Genomic_DNA"/>
</dbReference>
<sequence length="94" mass="9846">MLTKPARTACRAAWVRLVTPRMAVVVIPIALGHVQESRDPEAHRLDLAGVILATSGLAGLVYALIESSALGLGSPRVLSTLILGVISLSAFVFV</sequence>
<proteinExistence type="predicted"/>
<evidence type="ECO:0000256" key="1">
    <source>
        <dbReference type="SAM" id="Phobius"/>
    </source>
</evidence>
<gene>
    <name evidence="2" type="ORF">AVDCRST_MAG58-4251</name>
</gene>
<keyword evidence="1" id="KW-0812">Transmembrane</keyword>
<feature type="transmembrane region" description="Helical" evidence="1">
    <location>
        <begin position="47"/>
        <end position="65"/>
    </location>
</feature>
<organism evidence="2">
    <name type="scientific">uncultured Rubrobacteraceae bacterium</name>
    <dbReference type="NCBI Taxonomy" id="349277"/>
    <lineage>
        <taxon>Bacteria</taxon>
        <taxon>Bacillati</taxon>
        <taxon>Actinomycetota</taxon>
        <taxon>Rubrobacteria</taxon>
        <taxon>Rubrobacterales</taxon>
        <taxon>Rubrobacteraceae</taxon>
        <taxon>environmental samples</taxon>
    </lineage>
</organism>
<reference evidence="2" key="1">
    <citation type="submission" date="2020-02" db="EMBL/GenBank/DDBJ databases">
        <authorList>
            <person name="Meier V. D."/>
        </authorList>
    </citation>
    <scope>NUCLEOTIDE SEQUENCE</scope>
    <source>
        <strain evidence="2">AVDCRST_MAG58</strain>
    </source>
</reference>
<feature type="transmembrane region" description="Helical" evidence="1">
    <location>
        <begin position="77"/>
        <end position="93"/>
    </location>
</feature>
<evidence type="ECO:0000313" key="2">
    <source>
        <dbReference type="EMBL" id="CAA9471460.1"/>
    </source>
</evidence>
<dbReference type="AlphaFoldDB" id="A0A6J4RK48"/>
<keyword evidence="1" id="KW-1133">Transmembrane helix</keyword>
<feature type="transmembrane region" description="Helical" evidence="1">
    <location>
        <begin position="12"/>
        <end position="35"/>
    </location>
</feature>
<protein>
    <submittedName>
        <fullName evidence="2">Uncharacterized protein</fullName>
    </submittedName>
</protein>
<name>A0A6J4RK48_9ACTN</name>
<keyword evidence="1" id="KW-0472">Membrane</keyword>